<organism evidence="1 2">
    <name type="scientific">Sharpea azabuensis</name>
    <dbReference type="NCBI Taxonomy" id="322505"/>
    <lineage>
        <taxon>Bacteria</taxon>
        <taxon>Bacillati</taxon>
        <taxon>Bacillota</taxon>
        <taxon>Erysipelotrichia</taxon>
        <taxon>Erysipelotrichales</taxon>
        <taxon>Coprobacillaceae</taxon>
        <taxon>Sharpea</taxon>
    </lineage>
</organism>
<dbReference type="STRING" id="322505.SAMN04487836_105108"/>
<dbReference type="AlphaFoldDB" id="A0A1H6X1A8"/>
<dbReference type="PANTHER" id="PTHR10948:SF23">
    <property type="entry name" value="TRANSPOSASE INSI FOR INSERTION SEQUENCE ELEMENT IS30A-RELATED"/>
    <property type="match status" value="1"/>
</dbReference>
<dbReference type="GO" id="GO:0032196">
    <property type="term" value="P:transposition"/>
    <property type="evidence" value="ECO:0007669"/>
    <property type="project" value="TreeGrafter"/>
</dbReference>
<feature type="non-terminal residue" evidence="1">
    <location>
        <position position="1"/>
    </location>
</feature>
<dbReference type="InterPro" id="IPR012337">
    <property type="entry name" value="RNaseH-like_sf"/>
</dbReference>
<gene>
    <name evidence="1" type="ORF">SAMN04487834_10791</name>
</gene>
<dbReference type="EMBL" id="FNYK01000079">
    <property type="protein sequence ID" value="SEJ22931.1"/>
    <property type="molecule type" value="Genomic_DNA"/>
</dbReference>
<evidence type="ECO:0000313" key="2">
    <source>
        <dbReference type="Proteomes" id="UP000183028"/>
    </source>
</evidence>
<dbReference type="SUPFAM" id="SSF53098">
    <property type="entry name" value="Ribonuclease H-like"/>
    <property type="match status" value="1"/>
</dbReference>
<keyword evidence="2" id="KW-1185">Reference proteome</keyword>
<evidence type="ECO:0000313" key="1">
    <source>
        <dbReference type="EMBL" id="SEJ22931.1"/>
    </source>
</evidence>
<name>A0A1H6X1A8_9FIRM</name>
<dbReference type="GO" id="GO:0005829">
    <property type="term" value="C:cytosol"/>
    <property type="evidence" value="ECO:0007669"/>
    <property type="project" value="TreeGrafter"/>
</dbReference>
<dbReference type="InterPro" id="IPR051917">
    <property type="entry name" value="Transposase-Integrase"/>
</dbReference>
<protein>
    <recommendedName>
        <fullName evidence="3">IS30 family transposase</fullName>
    </recommendedName>
</protein>
<dbReference type="GO" id="GO:0004803">
    <property type="term" value="F:transposase activity"/>
    <property type="evidence" value="ECO:0007669"/>
    <property type="project" value="TreeGrafter"/>
</dbReference>
<sequence length="94" mass="10973">EKKPKSKEKRTNVYFGRPYHSCDRASNENCNGLIRYFIKKGTDINTIDKDTTIDINNKINQKKRKILGYLPSEELFLNELAKLNVTGNTIFYKN</sequence>
<reference evidence="2" key="1">
    <citation type="submission" date="2016-10" db="EMBL/GenBank/DDBJ databases">
        <authorList>
            <person name="Varghese N."/>
        </authorList>
    </citation>
    <scope>NUCLEOTIDE SEQUENCE [LARGE SCALE GENOMIC DNA]</scope>
    <source>
        <strain evidence="2">DSM 20406</strain>
    </source>
</reference>
<evidence type="ECO:0008006" key="3">
    <source>
        <dbReference type="Google" id="ProtNLM"/>
    </source>
</evidence>
<accession>A0A1H6X1A8</accession>
<dbReference type="Proteomes" id="UP000183028">
    <property type="component" value="Unassembled WGS sequence"/>
</dbReference>
<dbReference type="PANTHER" id="PTHR10948">
    <property type="entry name" value="TRANSPOSASE"/>
    <property type="match status" value="1"/>
</dbReference>
<proteinExistence type="predicted"/>